<dbReference type="EMBL" id="FNXB01000005">
    <property type="protein sequence ID" value="SEH57761.1"/>
    <property type="molecule type" value="Genomic_DNA"/>
</dbReference>
<dbReference type="OrthoDB" id="1121111at2"/>
<keyword evidence="11" id="KW-1185">Reference proteome</keyword>
<dbReference type="EMBL" id="FOCV01000004">
    <property type="protein sequence ID" value="SEN36881.1"/>
    <property type="molecule type" value="Genomic_DNA"/>
</dbReference>
<keyword evidence="3" id="KW-0862">Zinc</keyword>
<evidence type="ECO:0000256" key="2">
    <source>
        <dbReference type="ARBA" id="ARBA00022771"/>
    </source>
</evidence>
<reference evidence="10" key="2">
    <citation type="submission" date="2016-10" db="EMBL/GenBank/DDBJ databases">
        <authorList>
            <person name="Wibberg D."/>
        </authorList>
    </citation>
    <scope>NUCLEOTIDE SEQUENCE [LARGE SCALE GENOMIC DNA]</scope>
</reference>
<name>A0A1H8FYG6_9HYPH</name>
<evidence type="ECO:0000256" key="5">
    <source>
        <dbReference type="SAM" id="MobiDB-lite"/>
    </source>
</evidence>
<protein>
    <submittedName>
        <fullName evidence="8">Regulatory protein, yteA family</fullName>
    </submittedName>
    <submittedName>
        <fullName evidence="9">Transcriptional regulator, TraR/DksA family</fullName>
    </submittedName>
</protein>
<evidence type="ECO:0000256" key="1">
    <source>
        <dbReference type="ARBA" id="ARBA00022723"/>
    </source>
</evidence>
<dbReference type="Pfam" id="PF01258">
    <property type="entry name" value="zf-dskA_traR"/>
    <property type="match status" value="1"/>
</dbReference>
<evidence type="ECO:0000256" key="3">
    <source>
        <dbReference type="ARBA" id="ARBA00022833"/>
    </source>
</evidence>
<dbReference type="PANTHER" id="PTHR33823:SF4">
    <property type="entry name" value="GENERAL STRESS PROTEIN 16O"/>
    <property type="match status" value="1"/>
</dbReference>
<gene>
    <name evidence="8" type="ORF">RTCCBAU85039_1224</name>
    <name evidence="9" type="ORF">SAMN05216228_100432</name>
</gene>
<feature type="domain" description="Zinc finger DksA/TraR C4-type" evidence="6">
    <location>
        <begin position="74"/>
        <end position="103"/>
    </location>
</feature>
<evidence type="ECO:0000259" key="7">
    <source>
        <dbReference type="Pfam" id="PF21173"/>
    </source>
</evidence>
<dbReference type="SUPFAM" id="SSF57716">
    <property type="entry name" value="Glucocorticoid receptor-like (DNA-binding domain)"/>
    <property type="match status" value="1"/>
</dbReference>
<evidence type="ECO:0000313" key="10">
    <source>
        <dbReference type="Proteomes" id="UP000183063"/>
    </source>
</evidence>
<organism evidence="8 10">
    <name type="scientific">Rhizobium tibeticum</name>
    <dbReference type="NCBI Taxonomy" id="501024"/>
    <lineage>
        <taxon>Bacteria</taxon>
        <taxon>Pseudomonadati</taxon>
        <taxon>Pseudomonadota</taxon>
        <taxon>Alphaproteobacteria</taxon>
        <taxon>Hyphomicrobiales</taxon>
        <taxon>Rhizobiaceae</taxon>
        <taxon>Rhizobium/Agrobacterium group</taxon>
        <taxon>Rhizobium</taxon>
    </lineage>
</organism>
<dbReference type="PANTHER" id="PTHR33823">
    <property type="entry name" value="RNA POLYMERASE-BINDING TRANSCRIPTION FACTOR DKSA-RELATED"/>
    <property type="match status" value="1"/>
</dbReference>
<dbReference type="GO" id="GO:0008270">
    <property type="term" value="F:zinc ion binding"/>
    <property type="evidence" value="ECO:0007669"/>
    <property type="project" value="UniProtKB-KW"/>
</dbReference>
<sequence length="107" mass="11766">MNDTQTYEKILRDRQRELESRLSRIDGDLGRTKEQDSDDRAVESENDEVLEGLGQAGQEELRAIGAALDRIAKGTYGTCVRCGESISTKRLGAVPYAPLCEDCMGLG</sequence>
<proteinExistence type="predicted"/>
<evidence type="ECO:0000313" key="9">
    <source>
        <dbReference type="EMBL" id="SEN36881.1"/>
    </source>
</evidence>
<dbReference type="Gene3D" id="1.20.120.910">
    <property type="entry name" value="DksA, coiled-coil domain"/>
    <property type="match status" value="1"/>
</dbReference>
<dbReference type="Pfam" id="PF21173">
    <property type="entry name" value="DksA-like_N"/>
    <property type="match status" value="1"/>
</dbReference>
<dbReference type="InterPro" id="IPR048487">
    <property type="entry name" value="DksA-like_N"/>
</dbReference>
<evidence type="ECO:0000313" key="8">
    <source>
        <dbReference type="EMBL" id="SEH57761.1"/>
    </source>
</evidence>
<dbReference type="Proteomes" id="UP000183063">
    <property type="component" value="Unassembled WGS sequence"/>
</dbReference>
<evidence type="ECO:0000259" key="6">
    <source>
        <dbReference type="Pfam" id="PF01258"/>
    </source>
</evidence>
<evidence type="ECO:0000256" key="4">
    <source>
        <dbReference type="PROSITE-ProRule" id="PRU00510"/>
    </source>
</evidence>
<keyword evidence="2" id="KW-0863">Zinc-finger</keyword>
<feature type="region of interest" description="Disordered" evidence="5">
    <location>
        <begin position="22"/>
        <end position="46"/>
    </location>
</feature>
<dbReference type="InterPro" id="IPR037187">
    <property type="entry name" value="DnaK_N"/>
</dbReference>
<dbReference type="SUPFAM" id="SSF109635">
    <property type="entry name" value="DnaK suppressor protein DksA, alpha-hairpin domain"/>
    <property type="match status" value="1"/>
</dbReference>
<reference evidence="9 11" key="3">
    <citation type="submission" date="2016-10" db="EMBL/GenBank/DDBJ databases">
        <authorList>
            <person name="Varghese N."/>
            <person name="Submissions S."/>
        </authorList>
    </citation>
    <scope>NUCLEOTIDE SEQUENCE [LARGE SCALE GENOMIC DNA]</scope>
    <source>
        <strain evidence="9 11">CGMCC 1.7071</strain>
    </source>
</reference>
<dbReference type="Proteomes" id="UP000198939">
    <property type="component" value="Unassembled WGS sequence"/>
</dbReference>
<dbReference type="PROSITE" id="PS51128">
    <property type="entry name" value="ZF_DKSA_2"/>
    <property type="match status" value="1"/>
</dbReference>
<reference evidence="8" key="1">
    <citation type="submission" date="2016-10" db="EMBL/GenBank/DDBJ databases">
        <authorList>
            <person name="de Groot N.N."/>
        </authorList>
    </citation>
    <scope>NUCLEOTIDE SEQUENCE [LARGE SCALE GENOMIC DNA]</scope>
    <source>
        <strain evidence="8">CCBAU85039</strain>
    </source>
</reference>
<dbReference type="STRING" id="501024.RTCCBAU85039_1224"/>
<feature type="domain" description="DnaK suppressor protein-like N-terminal" evidence="7">
    <location>
        <begin position="7"/>
        <end position="71"/>
    </location>
</feature>
<dbReference type="AlphaFoldDB" id="A0A1H8FYG6"/>
<dbReference type="InterPro" id="IPR000962">
    <property type="entry name" value="Znf_DskA_TraR"/>
</dbReference>
<feature type="compositionally biased region" description="Basic and acidic residues" evidence="5">
    <location>
        <begin position="22"/>
        <end position="43"/>
    </location>
</feature>
<evidence type="ECO:0000313" key="11">
    <source>
        <dbReference type="Proteomes" id="UP000198939"/>
    </source>
</evidence>
<keyword evidence="1" id="KW-0479">Metal-binding</keyword>
<dbReference type="RefSeq" id="WP_072372093.1">
    <property type="nucleotide sequence ID" value="NZ_FNXB01000005.1"/>
</dbReference>
<accession>A0A1H8FYG6</accession>
<feature type="zinc finger region" description="dksA C4-type" evidence="4">
    <location>
        <begin position="79"/>
        <end position="103"/>
    </location>
</feature>